<keyword evidence="3" id="KW-1185">Reference proteome</keyword>
<evidence type="ECO:0000313" key="3">
    <source>
        <dbReference type="Proteomes" id="UP000799753"/>
    </source>
</evidence>
<dbReference type="Proteomes" id="UP000799753">
    <property type="component" value="Unassembled WGS sequence"/>
</dbReference>
<protein>
    <submittedName>
        <fullName evidence="2">Uncharacterized protein</fullName>
    </submittedName>
</protein>
<dbReference type="AlphaFoldDB" id="A0A6A6RG51"/>
<gene>
    <name evidence="2" type="ORF">P280DRAFT_524420</name>
</gene>
<reference evidence="2" key="1">
    <citation type="journal article" date="2020" name="Stud. Mycol.">
        <title>101 Dothideomycetes genomes: a test case for predicting lifestyles and emergence of pathogens.</title>
        <authorList>
            <person name="Haridas S."/>
            <person name="Albert R."/>
            <person name="Binder M."/>
            <person name="Bloem J."/>
            <person name="Labutti K."/>
            <person name="Salamov A."/>
            <person name="Andreopoulos B."/>
            <person name="Baker S."/>
            <person name="Barry K."/>
            <person name="Bills G."/>
            <person name="Bluhm B."/>
            <person name="Cannon C."/>
            <person name="Castanera R."/>
            <person name="Culley D."/>
            <person name="Daum C."/>
            <person name="Ezra D."/>
            <person name="Gonzalez J."/>
            <person name="Henrissat B."/>
            <person name="Kuo A."/>
            <person name="Liang C."/>
            <person name="Lipzen A."/>
            <person name="Lutzoni F."/>
            <person name="Magnuson J."/>
            <person name="Mondo S."/>
            <person name="Nolan M."/>
            <person name="Ohm R."/>
            <person name="Pangilinan J."/>
            <person name="Park H.-J."/>
            <person name="Ramirez L."/>
            <person name="Alfaro M."/>
            <person name="Sun H."/>
            <person name="Tritt A."/>
            <person name="Yoshinaga Y."/>
            <person name="Zwiers L.-H."/>
            <person name="Turgeon B."/>
            <person name="Goodwin S."/>
            <person name="Spatafora J."/>
            <person name="Crous P."/>
            <person name="Grigoriev I."/>
        </authorList>
    </citation>
    <scope>NUCLEOTIDE SEQUENCE</scope>
    <source>
        <strain evidence="2">CBS 473.64</strain>
    </source>
</reference>
<feature type="compositionally biased region" description="Low complexity" evidence="1">
    <location>
        <begin position="1"/>
        <end position="17"/>
    </location>
</feature>
<evidence type="ECO:0000256" key="1">
    <source>
        <dbReference type="SAM" id="MobiDB-lite"/>
    </source>
</evidence>
<dbReference type="OrthoDB" id="3050608at2759"/>
<feature type="region of interest" description="Disordered" evidence="1">
    <location>
        <begin position="1"/>
        <end position="68"/>
    </location>
</feature>
<dbReference type="EMBL" id="MU006867">
    <property type="protein sequence ID" value="KAF2634105.1"/>
    <property type="molecule type" value="Genomic_DNA"/>
</dbReference>
<feature type="compositionally biased region" description="Basic and acidic residues" evidence="1">
    <location>
        <begin position="20"/>
        <end position="58"/>
    </location>
</feature>
<sequence>MNSLTGNNSGNSANNQNEDYVDKGLDSIEKKQGIDSQKARGVNEKITDGARDMFEKSTGKNVPDKISN</sequence>
<organism evidence="2 3">
    <name type="scientific">Massarina eburnea CBS 473.64</name>
    <dbReference type="NCBI Taxonomy" id="1395130"/>
    <lineage>
        <taxon>Eukaryota</taxon>
        <taxon>Fungi</taxon>
        <taxon>Dikarya</taxon>
        <taxon>Ascomycota</taxon>
        <taxon>Pezizomycotina</taxon>
        <taxon>Dothideomycetes</taxon>
        <taxon>Pleosporomycetidae</taxon>
        <taxon>Pleosporales</taxon>
        <taxon>Massarineae</taxon>
        <taxon>Massarinaceae</taxon>
        <taxon>Massarina</taxon>
    </lineage>
</organism>
<evidence type="ECO:0000313" key="2">
    <source>
        <dbReference type="EMBL" id="KAF2634105.1"/>
    </source>
</evidence>
<accession>A0A6A6RG51</accession>
<name>A0A6A6RG51_9PLEO</name>
<proteinExistence type="predicted"/>